<dbReference type="Proteomes" id="UP000027946">
    <property type="component" value="Unassembled WGS sequence"/>
</dbReference>
<gene>
    <name evidence="1" type="ORF">CLIT_10c03660</name>
</gene>
<dbReference type="RefSeq" id="WP_038264033.1">
    <property type="nucleotide sequence ID" value="NZ_FSRH01000006.1"/>
</dbReference>
<evidence type="ECO:0000313" key="1">
    <source>
        <dbReference type="EMBL" id="KDR95639.1"/>
    </source>
</evidence>
<name>A0A069RF40_PEPLI</name>
<dbReference type="EMBL" id="JJMM01000010">
    <property type="protein sequence ID" value="KDR95639.1"/>
    <property type="molecule type" value="Genomic_DNA"/>
</dbReference>
<comment type="caution">
    <text evidence="1">The sequence shown here is derived from an EMBL/GenBank/DDBJ whole genome shotgun (WGS) entry which is preliminary data.</text>
</comment>
<dbReference type="STRING" id="1121324.CLIT_10c03660"/>
<sequence length="129" mass="14737">MITAYLAGISSCFEGEDIEIRYSIYENEDQVCRESIFKEYKKPAVVGLVALMDLLKELEKYEGRDITILINDAALNEQIRGTTTTKNGHVLKMAEKARAMIDEFKSPVTIRDTSGDSVEREQWNEVLKR</sequence>
<proteinExistence type="predicted"/>
<keyword evidence="2" id="KW-1185">Reference proteome</keyword>
<organism evidence="1 2">
    <name type="scientific">Peptoclostridium litorale DSM 5388</name>
    <dbReference type="NCBI Taxonomy" id="1121324"/>
    <lineage>
        <taxon>Bacteria</taxon>
        <taxon>Bacillati</taxon>
        <taxon>Bacillota</taxon>
        <taxon>Clostridia</taxon>
        <taxon>Peptostreptococcales</taxon>
        <taxon>Peptoclostridiaceae</taxon>
        <taxon>Peptoclostridium</taxon>
    </lineage>
</organism>
<dbReference type="eggNOG" id="ENOG5032SZN">
    <property type="taxonomic scope" value="Bacteria"/>
</dbReference>
<dbReference type="AlphaFoldDB" id="A0A069RF40"/>
<accession>A0A069RF40</accession>
<protein>
    <submittedName>
        <fullName evidence="1">Uncharacterized protein</fullName>
    </submittedName>
</protein>
<dbReference type="OrthoDB" id="1753730at2"/>
<reference evidence="1 2" key="1">
    <citation type="submission" date="2014-03" db="EMBL/GenBank/DDBJ databases">
        <title>Genome sequence of Clostridium litorale W6, DSM 5388.</title>
        <authorList>
            <person name="Poehlein A."/>
            <person name="Jagirdar A."/>
            <person name="Khonsari B."/>
            <person name="Chibani C.M."/>
            <person name="Gutierrez Gutierrez D.A."/>
            <person name="Davydova E."/>
            <person name="Alghaithi H.S."/>
            <person name="Nair K.P."/>
            <person name="Dhamotharan K."/>
            <person name="Chandran L."/>
            <person name="G W."/>
            <person name="Daniel R."/>
        </authorList>
    </citation>
    <scope>NUCLEOTIDE SEQUENCE [LARGE SCALE GENOMIC DNA]</scope>
    <source>
        <strain evidence="1 2">W6</strain>
    </source>
</reference>
<evidence type="ECO:0000313" key="2">
    <source>
        <dbReference type="Proteomes" id="UP000027946"/>
    </source>
</evidence>